<dbReference type="EMBL" id="MN739664">
    <property type="protein sequence ID" value="QHT19224.1"/>
    <property type="molecule type" value="Genomic_DNA"/>
</dbReference>
<name>A0A6C0DRV4_9ZZZZ</name>
<dbReference type="InterPro" id="IPR036691">
    <property type="entry name" value="Endo/exonu/phosph_ase_sf"/>
</dbReference>
<dbReference type="AlphaFoldDB" id="A0A6C0DRV4"/>
<protein>
    <recommendedName>
        <fullName evidence="2">Endonuclease/exonuclease/phosphatase domain-containing protein</fullName>
    </recommendedName>
</protein>
<sequence>MRLRIFSYNIHGLPFLPDSWTEPLYEWFNGCDYDFICIQEAFTPGRVEGLTNSLVANGYTVLRPNDLGARRLLGSGLVTAVRADRWIVKESGFVAYEQSAGAEQLANKGFHWLKLGSRDAAALDLIIVNTHMQADHYINYFAGCMDTRPIRKHQMDQIMAYLETVGQCRSLIIGDLNSEDEVHDELVYLTGPKNGICKHTFEPTGEDLDHVAFVPRRWMNYVLPVIHNIEVMSRLWWSDHWPIHVVLEFIL</sequence>
<dbReference type="GO" id="GO:0004767">
    <property type="term" value="F:sphingomyelin phosphodiesterase activity"/>
    <property type="evidence" value="ECO:0007669"/>
    <property type="project" value="InterPro"/>
</dbReference>
<reference evidence="1" key="1">
    <citation type="journal article" date="2020" name="Nature">
        <title>Giant virus diversity and host interactions through global metagenomics.</title>
        <authorList>
            <person name="Schulz F."/>
            <person name="Roux S."/>
            <person name="Paez-Espino D."/>
            <person name="Jungbluth S."/>
            <person name="Walsh D.A."/>
            <person name="Denef V.J."/>
            <person name="McMahon K.D."/>
            <person name="Konstantinidis K.T."/>
            <person name="Eloe-Fadrosh E.A."/>
            <person name="Kyrpides N.C."/>
            <person name="Woyke T."/>
        </authorList>
    </citation>
    <scope>NUCLEOTIDE SEQUENCE</scope>
    <source>
        <strain evidence="1">GVMAG-M-3300023174-57</strain>
    </source>
</reference>
<organism evidence="1">
    <name type="scientific">viral metagenome</name>
    <dbReference type="NCBI Taxonomy" id="1070528"/>
    <lineage>
        <taxon>unclassified sequences</taxon>
        <taxon>metagenomes</taxon>
        <taxon>organismal metagenomes</taxon>
    </lineage>
</organism>
<dbReference type="GO" id="GO:0005737">
    <property type="term" value="C:cytoplasm"/>
    <property type="evidence" value="ECO:0007669"/>
    <property type="project" value="TreeGrafter"/>
</dbReference>
<dbReference type="InterPro" id="IPR038772">
    <property type="entry name" value="Sph/SMPD2-like"/>
</dbReference>
<evidence type="ECO:0000313" key="1">
    <source>
        <dbReference type="EMBL" id="QHT19224.1"/>
    </source>
</evidence>
<dbReference type="PANTHER" id="PTHR16320">
    <property type="entry name" value="SPHINGOMYELINASE FAMILY MEMBER"/>
    <property type="match status" value="1"/>
</dbReference>
<dbReference type="Gene3D" id="3.60.10.10">
    <property type="entry name" value="Endonuclease/exonuclease/phosphatase"/>
    <property type="match status" value="1"/>
</dbReference>
<dbReference type="SUPFAM" id="SSF56219">
    <property type="entry name" value="DNase I-like"/>
    <property type="match status" value="1"/>
</dbReference>
<proteinExistence type="predicted"/>
<accession>A0A6C0DRV4</accession>
<dbReference type="PANTHER" id="PTHR16320:SF1">
    <property type="entry name" value="SPHINGOMYELINASE DDB_G0288017"/>
    <property type="match status" value="1"/>
</dbReference>
<evidence type="ECO:0008006" key="2">
    <source>
        <dbReference type="Google" id="ProtNLM"/>
    </source>
</evidence>